<protein>
    <recommendedName>
        <fullName evidence="2 5">peptidylprolyl isomerase</fullName>
        <ecNumber evidence="2 5">5.2.1.8</ecNumber>
    </recommendedName>
</protein>
<dbReference type="InterPro" id="IPR046357">
    <property type="entry name" value="PPIase_dom_sf"/>
</dbReference>
<sequence>MIQKIIIFLLVSLTLINCKTLETIDNQTYDHLENGLYANIKTNQGNILVKFFDKESPVTVANFIGLAEGNIPNSAKKNGEPFYDGIIFHRVIKDFMIQTGDPEGTGMGGPGYRFEDEKNNLKHSGGGILSMANSGPNTNGSQFFITEVPTPWLDGKHTIFAEVIKGIDVVNTIAAAKTGAQDRPLESIIIEKVSILKKGDEYKNYDAAKFFEENKDLISERNKKFIDEKEKESTLKLEQLKSEMIQTPSGLYYKISHEGSGSMAKVGDKVSVHYEGSLLNGNIFDSSFARNEPIDFPLGKGMVIQGWEEGISLLKEGSRATLLIPPALGYGSQGAGGVIPPNAWLLFEVELVKVNN</sequence>
<dbReference type="PRINTS" id="PR00153">
    <property type="entry name" value="CSAPPISMRASE"/>
</dbReference>
<comment type="caution">
    <text evidence="8">The sequence shown here is derived from an EMBL/GenBank/DDBJ whole genome shotgun (WGS) entry which is preliminary data.</text>
</comment>
<dbReference type="GO" id="GO:0003755">
    <property type="term" value="F:peptidyl-prolyl cis-trans isomerase activity"/>
    <property type="evidence" value="ECO:0007669"/>
    <property type="project" value="UniProtKB-KW"/>
</dbReference>
<keyword evidence="4 5" id="KW-0413">Isomerase</keyword>
<dbReference type="SUPFAM" id="SSF54534">
    <property type="entry name" value="FKBP-like"/>
    <property type="match status" value="1"/>
</dbReference>
<evidence type="ECO:0000256" key="3">
    <source>
        <dbReference type="ARBA" id="ARBA00023110"/>
    </source>
</evidence>
<dbReference type="FunFam" id="3.10.50.40:FF:000006">
    <property type="entry name" value="Peptidyl-prolyl cis-trans isomerase"/>
    <property type="match status" value="1"/>
</dbReference>
<evidence type="ECO:0000256" key="5">
    <source>
        <dbReference type="PROSITE-ProRule" id="PRU00277"/>
    </source>
</evidence>
<accession>A0A563D9F0</accession>
<dbReference type="InterPro" id="IPR002130">
    <property type="entry name" value="Cyclophilin-type_PPIase_dom"/>
</dbReference>
<dbReference type="Proteomes" id="UP000319499">
    <property type="component" value="Unassembled WGS sequence"/>
</dbReference>
<evidence type="ECO:0000313" key="8">
    <source>
        <dbReference type="EMBL" id="TWP26551.1"/>
    </source>
</evidence>
<dbReference type="InterPro" id="IPR001179">
    <property type="entry name" value="PPIase_FKBP_dom"/>
</dbReference>
<dbReference type="Pfam" id="PF00160">
    <property type="entry name" value="Pro_isomerase"/>
    <property type="match status" value="1"/>
</dbReference>
<dbReference type="EC" id="5.2.1.8" evidence="2 5"/>
<organism evidence="8 9">
    <name type="scientific">Apibacter muscae</name>
    <dbReference type="NCBI Taxonomy" id="2509004"/>
    <lineage>
        <taxon>Bacteria</taxon>
        <taxon>Pseudomonadati</taxon>
        <taxon>Bacteroidota</taxon>
        <taxon>Flavobacteriia</taxon>
        <taxon>Flavobacteriales</taxon>
        <taxon>Weeksellaceae</taxon>
        <taxon>Apibacter</taxon>
    </lineage>
</organism>
<dbReference type="OrthoDB" id="9807797at2"/>
<dbReference type="InterPro" id="IPR044666">
    <property type="entry name" value="Cyclophilin_A-like"/>
</dbReference>
<dbReference type="RefSeq" id="WP_146262971.1">
    <property type="nucleotide sequence ID" value="NZ_SELG01000041.1"/>
</dbReference>
<dbReference type="AlphaFoldDB" id="A0A563D9F0"/>
<evidence type="ECO:0000256" key="4">
    <source>
        <dbReference type="ARBA" id="ARBA00023235"/>
    </source>
</evidence>
<dbReference type="SUPFAM" id="SSF50891">
    <property type="entry name" value="Cyclophilin-like"/>
    <property type="match status" value="1"/>
</dbReference>
<evidence type="ECO:0000256" key="2">
    <source>
        <dbReference type="ARBA" id="ARBA00013194"/>
    </source>
</evidence>
<dbReference type="CDD" id="cd00317">
    <property type="entry name" value="cyclophilin"/>
    <property type="match status" value="1"/>
</dbReference>
<dbReference type="PROSITE" id="PS50059">
    <property type="entry name" value="FKBP_PPIASE"/>
    <property type="match status" value="1"/>
</dbReference>
<gene>
    <name evidence="8" type="ORF">ETU09_08290</name>
</gene>
<evidence type="ECO:0000256" key="1">
    <source>
        <dbReference type="ARBA" id="ARBA00000971"/>
    </source>
</evidence>
<evidence type="ECO:0000259" key="7">
    <source>
        <dbReference type="PROSITE" id="PS50072"/>
    </source>
</evidence>
<evidence type="ECO:0000313" key="9">
    <source>
        <dbReference type="Proteomes" id="UP000319499"/>
    </source>
</evidence>
<keyword evidence="9" id="KW-1185">Reference proteome</keyword>
<comment type="catalytic activity">
    <reaction evidence="1 5">
        <text>[protein]-peptidylproline (omega=180) = [protein]-peptidylproline (omega=0)</text>
        <dbReference type="Rhea" id="RHEA:16237"/>
        <dbReference type="Rhea" id="RHEA-COMP:10747"/>
        <dbReference type="Rhea" id="RHEA-COMP:10748"/>
        <dbReference type="ChEBI" id="CHEBI:83833"/>
        <dbReference type="ChEBI" id="CHEBI:83834"/>
        <dbReference type="EC" id="5.2.1.8"/>
    </reaction>
</comment>
<dbReference type="InterPro" id="IPR029000">
    <property type="entry name" value="Cyclophilin-like_dom_sf"/>
</dbReference>
<name>A0A563D9F0_9FLAO</name>
<evidence type="ECO:0000259" key="6">
    <source>
        <dbReference type="PROSITE" id="PS50059"/>
    </source>
</evidence>
<feature type="domain" description="PPIase FKBP-type" evidence="6">
    <location>
        <begin position="267"/>
        <end position="355"/>
    </location>
</feature>
<keyword evidence="3 5" id="KW-0697">Rotamase</keyword>
<reference evidence="8 9" key="1">
    <citation type="submission" date="2019-02" db="EMBL/GenBank/DDBJ databases">
        <title>Apibacter muscae sp. nov.: a novel member of the house fly microbiota.</title>
        <authorList>
            <person name="Park R."/>
        </authorList>
    </citation>
    <scope>NUCLEOTIDE SEQUENCE [LARGE SCALE GENOMIC DNA]</scope>
    <source>
        <strain evidence="8 9">AL1</strain>
    </source>
</reference>
<feature type="domain" description="PPIase cyclophilin-type" evidence="7">
    <location>
        <begin position="45"/>
        <end position="195"/>
    </location>
</feature>
<dbReference type="Pfam" id="PF00254">
    <property type="entry name" value="FKBP_C"/>
    <property type="match status" value="1"/>
</dbReference>
<proteinExistence type="predicted"/>
<dbReference type="Gene3D" id="2.40.100.10">
    <property type="entry name" value="Cyclophilin-like"/>
    <property type="match status" value="1"/>
</dbReference>
<dbReference type="EMBL" id="SELH01000025">
    <property type="protein sequence ID" value="TWP26551.1"/>
    <property type="molecule type" value="Genomic_DNA"/>
</dbReference>
<dbReference type="PANTHER" id="PTHR45625">
    <property type="entry name" value="PEPTIDYL-PROLYL CIS-TRANS ISOMERASE-RELATED"/>
    <property type="match status" value="1"/>
</dbReference>
<dbReference type="PANTHER" id="PTHR45625:SF4">
    <property type="entry name" value="PEPTIDYLPROLYL ISOMERASE DOMAIN AND WD REPEAT-CONTAINING PROTEIN 1"/>
    <property type="match status" value="1"/>
</dbReference>
<dbReference type="Gene3D" id="3.10.50.40">
    <property type="match status" value="1"/>
</dbReference>
<dbReference type="PROSITE" id="PS50072">
    <property type="entry name" value="CSA_PPIASE_2"/>
    <property type="match status" value="1"/>
</dbReference>